<dbReference type="PANTHER" id="PTHR15704">
    <property type="entry name" value="SUPERKILLER 3 PROTEIN-RELATED"/>
    <property type="match status" value="1"/>
</dbReference>
<dbReference type="RefSeq" id="XP_034246747.1">
    <property type="nucleotide sequence ID" value="XM_034390856.1"/>
</dbReference>
<dbReference type="Gene3D" id="1.25.40.10">
    <property type="entry name" value="Tetratricopeptide repeat domain"/>
    <property type="match status" value="6"/>
</dbReference>
<dbReference type="SMART" id="SM00028">
    <property type="entry name" value="TPR"/>
    <property type="match status" value="12"/>
</dbReference>
<dbReference type="GeneID" id="117648361"/>
<sequence>MDAKEVKRILKEAKEAIKQKDSKTAVKLCKSVLKEDKNNYVALVLFGASLQESDQHEEAPKAFKKASEISPDLPLAWQGLVSYFEKHGKTLNTESETDLLKAYTHLIPLEADNLKKQEMTMKLAGLAVKLQSAAECSSVLSRLPTDKETASTMQRCLVKALLQIKDLKESDTSVLAESLECIVSDWKNNRKGNDYDIQDFYRQFLKCLYHSGEHKKLVYEAQTMAETFSKDPYPLEWICKLWVEFVAEEKNIGLLKDSIDNYVSKLEVVGPSANSSIYMARGAKYLVEKELSKAREELTKAVHTKQAPWQVYLLLSHIELKFGCALEGLSLINDAKSKLKQATSEQEYLLKKCEAEALTATKSPEKVEKAIQLCDELLSTRMSDEVLHLIHARASILLTRYEEAQVHLTEIASPSSYAAKVTLLETQIVALSGQKAQAAFVLESLAPEAKDCEIWLTLAKLHSEIGKDENVLTDLMEAARCEPYFWETFMLLGNYYKGLSSAAALDKARRCYQKALQLNPKSVEVGKHLSDVLLLLHDVGSNIQLLDMLTQASNAKWIWLRLGLLHTESGEVEKAITYLCNAVRSDPADCRVWESLGDAYMFRGAWHAALKSYQKVMQLSPGNIYAAFQIGTVKLRMEEYEDALVAFRQLLELSPDYVPALQGQGEAAFCWAQVLRKEHRLGCARDRCQEAIDALTKVLNQRRDLSCTWKLLGDACLLGAKLPASYTNFHLTEWLVCQGANSSGSKTVMLKKMDMFPLAERMFCRAMSISREDSLLWHDLASTNFWHAMAIPPSSKRSDILQRAMTAARRAVSLNSKNSLHWNLLGVIAASEEIKQRAVAQHAFIQSILLDNSSPIPWTNLGTLYLILGDITLSNKAFSAAQRVDHDYTRCWVGQAMIAEALNHHETMDLFRHAASLEYHHESCSGYAHWVLTNLLDKEKVANIETAEQNMTLKDMKNMFAIEVASDCMKWYTERHQTDPCGWNMLGLLLERQNMFRSAQTAFQKGFEEALLLGADSQHLDAIRCNLGRVLTNLLDYDQAINTLQKVNAPTFASQSALALALFKAQKFEEAYETYNGALEWLAPDEETKAFILMAMAAMQYSFNQVDQCKTLLFQSIQPTPLSAHPLLALCAIGLLHQDIAMSKIMLKELARFKDDPRYLTHIGLLAAYTSFLQGDQKGAIRALAKAVHRHPGEGSLWLSLAQVQMHAYPKCDAMAIGRTADAALFLGRSHMDISKVQALVSVAHLLLGDGVPAALSSQKAVHQYPNVAENWSTLVASVLPQNKSLEHAARLRDIISHVRRRLQPSAGGLKKWLGNCEHHLTSLAPE</sequence>
<proteinExistence type="predicted"/>
<dbReference type="PROSITE" id="PS50005">
    <property type="entry name" value="TPR"/>
    <property type="match status" value="4"/>
</dbReference>
<evidence type="ECO:0000313" key="4">
    <source>
        <dbReference type="Proteomes" id="UP000515158"/>
    </source>
</evidence>
<dbReference type="Pfam" id="PF13432">
    <property type="entry name" value="TPR_16"/>
    <property type="match status" value="1"/>
</dbReference>
<dbReference type="InParanoid" id="A0A6P8ZCT6"/>
<feature type="repeat" description="TPR" evidence="3">
    <location>
        <begin position="556"/>
        <end position="589"/>
    </location>
</feature>
<organism evidence="5">
    <name type="scientific">Thrips palmi</name>
    <name type="common">Melon thrips</name>
    <dbReference type="NCBI Taxonomy" id="161013"/>
    <lineage>
        <taxon>Eukaryota</taxon>
        <taxon>Metazoa</taxon>
        <taxon>Ecdysozoa</taxon>
        <taxon>Arthropoda</taxon>
        <taxon>Hexapoda</taxon>
        <taxon>Insecta</taxon>
        <taxon>Pterygota</taxon>
        <taxon>Neoptera</taxon>
        <taxon>Paraneoptera</taxon>
        <taxon>Thysanoptera</taxon>
        <taxon>Terebrantia</taxon>
        <taxon>Thripoidea</taxon>
        <taxon>Thripidae</taxon>
        <taxon>Thrips</taxon>
    </lineage>
</organism>
<dbReference type="Proteomes" id="UP000515158">
    <property type="component" value="Unplaced"/>
</dbReference>
<feature type="repeat" description="TPR" evidence="3">
    <location>
        <begin position="40"/>
        <end position="73"/>
    </location>
</feature>
<dbReference type="OrthoDB" id="421075at2759"/>
<protein>
    <submittedName>
        <fullName evidence="5">Tetratricopeptide repeat protein 37</fullName>
    </submittedName>
</protein>
<feature type="repeat" description="TPR" evidence="3">
    <location>
        <begin position="624"/>
        <end position="657"/>
    </location>
</feature>
<evidence type="ECO:0000256" key="2">
    <source>
        <dbReference type="ARBA" id="ARBA00022803"/>
    </source>
</evidence>
<keyword evidence="4" id="KW-1185">Reference proteome</keyword>
<evidence type="ECO:0000313" key="5">
    <source>
        <dbReference type="RefSeq" id="XP_034246747.1"/>
    </source>
</evidence>
<dbReference type="PANTHER" id="PTHR15704:SF7">
    <property type="entry name" value="SUPERKILLER COMPLEX PROTEIN 3"/>
    <property type="match status" value="1"/>
</dbReference>
<dbReference type="InterPro" id="IPR019734">
    <property type="entry name" value="TPR_rpt"/>
</dbReference>
<dbReference type="FunCoup" id="A0A6P8ZCT6">
    <property type="interactions" value="869"/>
</dbReference>
<evidence type="ECO:0000256" key="1">
    <source>
        <dbReference type="ARBA" id="ARBA00022737"/>
    </source>
</evidence>
<gene>
    <name evidence="5" type="primary">LOC117648361</name>
</gene>
<reference evidence="5" key="1">
    <citation type="submission" date="2025-08" db="UniProtKB">
        <authorList>
            <consortium name="RefSeq"/>
        </authorList>
    </citation>
    <scope>IDENTIFICATION</scope>
    <source>
        <tissue evidence="5">Total insect</tissue>
    </source>
</reference>
<accession>A0A6P8ZCT6</accession>
<name>A0A6P8ZCT6_THRPL</name>
<dbReference type="SUPFAM" id="SSF48452">
    <property type="entry name" value="TPR-like"/>
    <property type="match status" value="4"/>
</dbReference>
<keyword evidence="1" id="KW-0677">Repeat</keyword>
<dbReference type="GO" id="GO:0006401">
    <property type="term" value="P:RNA catabolic process"/>
    <property type="evidence" value="ECO:0007669"/>
    <property type="project" value="InterPro"/>
</dbReference>
<dbReference type="GO" id="GO:0055087">
    <property type="term" value="C:Ski complex"/>
    <property type="evidence" value="ECO:0007669"/>
    <property type="project" value="InterPro"/>
</dbReference>
<feature type="repeat" description="TPR" evidence="3">
    <location>
        <begin position="590"/>
        <end position="623"/>
    </location>
</feature>
<keyword evidence="2 3" id="KW-0802">TPR repeat</keyword>
<dbReference type="InterPro" id="IPR039226">
    <property type="entry name" value="Ski3/TTC37"/>
</dbReference>
<dbReference type="KEGG" id="tpal:117648361"/>
<dbReference type="InterPro" id="IPR011990">
    <property type="entry name" value="TPR-like_helical_dom_sf"/>
</dbReference>
<evidence type="ECO:0000256" key="3">
    <source>
        <dbReference type="PROSITE-ProRule" id="PRU00339"/>
    </source>
</evidence>